<dbReference type="InterPro" id="IPR016035">
    <property type="entry name" value="Acyl_Trfase/lysoPLipase"/>
</dbReference>
<organism evidence="5 6">
    <name type="scientific">Nocardioides bigeumensis</name>
    <dbReference type="NCBI Taxonomy" id="433657"/>
    <lineage>
        <taxon>Bacteria</taxon>
        <taxon>Bacillati</taxon>
        <taxon>Actinomycetota</taxon>
        <taxon>Actinomycetes</taxon>
        <taxon>Propionibacteriales</taxon>
        <taxon>Nocardioidaceae</taxon>
        <taxon>Nocardioides</taxon>
    </lineage>
</organism>
<evidence type="ECO:0000256" key="2">
    <source>
        <dbReference type="PROSITE-ProRule" id="PRU01161"/>
    </source>
</evidence>
<feature type="transmembrane region" description="Helical" evidence="3">
    <location>
        <begin position="833"/>
        <end position="852"/>
    </location>
</feature>
<comment type="caution">
    <text evidence="2">Lacks conserved residue(s) required for the propagation of feature annotation.</text>
</comment>
<dbReference type="SUPFAM" id="SSF52151">
    <property type="entry name" value="FabD/lysophospholipase-like"/>
    <property type="match status" value="1"/>
</dbReference>
<keyword evidence="2" id="KW-0378">Hydrolase</keyword>
<evidence type="ECO:0000256" key="1">
    <source>
        <dbReference type="ARBA" id="ARBA00023098"/>
    </source>
</evidence>
<dbReference type="InterPro" id="IPR019894">
    <property type="entry name" value="Patatin-related_protein"/>
</dbReference>
<keyword evidence="3" id="KW-0472">Membrane</keyword>
<evidence type="ECO:0000259" key="4">
    <source>
        <dbReference type="PROSITE" id="PS51635"/>
    </source>
</evidence>
<dbReference type="Gene3D" id="3.40.1090.10">
    <property type="entry name" value="Cytosolic phospholipase A2 catalytic domain"/>
    <property type="match status" value="2"/>
</dbReference>
<feature type="active site" description="Proton acceptor" evidence="2">
    <location>
        <position position="245"/>
    </location>
</feature>
<evidence type="ECO:0000313" key="6">
    <source>
        <dbReference type="Proteomes" id="UP001500575"/>
    </source>
</evidence>
<keyword evidence="2" id="KW-0442">Lipid degradation</keyword>
<comment type="caution">
    <text evidence="5">The sequence shown here is derived from an EMBL/GenBank/DDBJ whole genome shotgun (WGS) entry which is preliminary data.</text>
</comment>
<dbReference type="InterPro" id="IPR002641">
    <property type="entry name" value="PNPLA_dom"/>
</dbReference>
<dbReference type="Proteomes" id="UP001500575">
    <property type="component" value="Unassembled WGS sequence"/>
</dbReference>
<name>A0ABP5JSR9_9ACTN</name>
<sequence length="882" mass="93756">MFREVRLGLALNGGVSLAIWIGGVADELLRAVSAGEGHPLAQAEWVDLCSELDLVVQIDVVVGTSAGGVNGAFLATGLANDAANLVALQDLWINSGDFSLLLHPPRASDIRSLLRGDTYFLPQLQSALEAVAASGRGERDLNPPLDIRLTSTNLEGQVLTISDGESALQSLDHSVEFRFTDDDFHFQRDPLSSLRVARACRSTASFPGAFEASTVPAGLYEPRHAPALANGGPDGDTVGPAYLVDGGVLNNLPARNAVEAIAAQPAAERVHRVLALVVPDPVTREIGEASAPLVGRTVGQSTLGIPRNQSMSSFQLDVRNHNNDVLSRRAARTAFLGDLGGLPPAEAWSRFLDVAQALFPSYCAGRHRRSCDRILARLSDRVTPELASVLMRTAGDAGSVTLPWIPREYADKPGDYWGGSPVRRLVALMVTWTNLAVGLLTEAGDAAGASQLLAAKAGLSKIRDEADHFAPVGAIDALLLEELAKQPHEPVAAFETALRRWSETEHTPGLDGLVGRLGEHLGLLVGTVRPHLSVEASASGSESARTMRGLVTLHDGAGPSDLGRLVLGFEVVEMAFGPADPPPDQTIRLAHFTADEAVTMDPAQRDDPDEKLAGVQLGHFAAFLKRSWRANDWMWGRLDAAERMVRLLDEATEGQLTSSGRLDHHLRAVQSAVLRDLLPVVAAEIEADGRAGANVSEEARIFADAVTRAGTPDPDRPGRVTLAGVPPERLAELLALNLVGVERLAGEVGMPHVGTLMLNAATTTAALLRAEAPRGVRGFGTFMSFTSTTIWRWRQLSLNTRRVVAAAVLAIAVASGIFVVATRTGGVPGWVAVPAWVLLVVTLVLLAGRVAIQDVKRRSRRAAARARIQARAAAEALERSQA</sequence>
<feature type="short sequence motif" description="GXSXG" evidence="2">
    <location>
        <begin position="63"/>
        <end position="67"/>
    </location>
</feature>
<reference evidence="6" key="1">
    <citation type="journal article" date="2019" name="Int. J. Syst. Evol. Microbiol.">
        <title>The Global Catalogue of Microorganisms (GCM) 10K type strain sequencing project: providing services to taxonomists for standard genome sequencing and annotation.</title>
        <authorList>
            <consortium name="The Broad Institute Genomics Platform"/>
            <consortium name="The Broad Institute Genome Sequencing Center for Infectious Disease"/>
            <person name="Wu L."/>
            <person name="Ma J."/>
        </authorList>
    </citation>
    <scope>NUCLEOTIDE SEQUENCE [LARGE SCALE GENOMIC DNA]</scope>
    <source>
        <strain evidence="6">JCM 16021</strain>
    </source>
</reference>
<gene>
    <name evidence="5" type="ORF">GCM10009843_14680</name>
</gene>
<feature type="active site" description="Nucleophile" evidence="2">
    <location>
        <position position="65"/>
    </location>
</feature>
<proteinExistence type="predicted"/>
<keyword evidence="3" id="KW-1133">Transmembrane helix</keyword>
<dbReference type="InterPro" id="IPR024282">
    <property type="entry name" value="DUF3376"/>
</dbReference>
<keyword evidence="6" id="KW-1185">Reference proteome</keyword>
<dbReference type="Pfam" id="PF11856">
    <property type="entry name" value="DUF3376"/>
    <property type="match status" value="1"/>
</dbReference>
<feature type="domain" description="PNPLA" evidence="4">
    <location>
        <begin position="9"/>
        <end position="258"/>
    </location>
</feature>
<keyword evidence="3" id="KW-0812">Transmembrane</keyword>
<dbReference type="Pfam" id="PF01734">
    <property type="entry name" value="Patatin"/>
    <property type="match status" value="1"/>
</dbReference>
<dbReference type="NCBIfam" id="TIGR03607">
    <property type="entry name" value="patatin-like protein"/>
    <property type="match status" value="1"/>
</dbReference>
<dbReference type="PROSITE" id="PS51635">
    <property type="entry name" value="PNPLA"/>
    <property type="match status" value="1"/>
</dbReference>
<accession>A0ABP5JSR9</accession>
<dbReference type="EMBL" id="BAAAQQ010000007">
    <property type="protein sequence ID" value="GAA2120901.1"/>
    <property type="molecule type" value="Genomic_DNA"/>
</dbReference>
<evidence type="ECO:0000256" key="3">
    <source>
        <dbReference type="SAM" id="Phobius"/>
    </source>
</evidence>
<keyword evidence="1 2" id="KW-0443">Lipid metabolism</keyword>
<evidence type="ECO:0000313" key="5">
    <source>
        <dbReference type="EMBL" id="GAA2120901.1"/>
    </source>
</evidence>
<protein>
    <recommendedName>
        <fullName evidence="4">PNPLA domain-containing protein</fullName>
    </recommendedName>
</protein>
<feature type="transmembrane region" description="Helical" evidence="3">
    <location>
        <begin position="803"/>
        <end position="821"/>
    </location>
</feature>
<feature type="short sequence motif" description="DGA/G" evidence="2">
    <location>
        <begin position="245"/>
        <end position="247"/>
    </location>
</feature>